<dbReference type="AlphaFoldDB" id="X1C5Z3"/>
<sequence length="157" mass="17999">KIIELENPTTLLPQVPRWGVQRHYFVQRLKELGIGTFPEDTDFVLDQLLCYTTMEGWGQVLYNLVLDSELYKKDIFDCEDFALKAQGICAERYGLNSFRMCIGDMPQGKHGFNIFFERTKDGGIGDVWLFEPNGGFEHSGEAFKVGEYGYQPQVVLI</sequence>
<comment type="caution">
    <text evidence="1">The sequence shown here is derived from an EMBL/GenBank/DDBJ whole genome shotgun (WGS) entry which is preliminary data.</text>
</comment>
<reference evidence="1" key="1">
    <citation type="journal article" date="2014" name="Front. Microbiol.">
        <title>High frequency of phylogenetically diverse reductive dehalogenase-homologous genes in deep subseafloor sedimentary metagenomes.</title>
        <authorList>
            <person name="Kawai M."/>
            <person name="Futagami T."/>
            <person name="Toyoda A."/>
            <person name="Takaki Y."/>
            <person name="Nishi S."/>
            <person name="Hori S."/>
            <person name="Arai W."/>
            <person name="Tsubouchi T."/>
            <person name="Morono Y."/>
            <person name="Uchiyama I."/>
            <person name="Ito T."/>
            <person name="Fujiyama A."/>
            <person name="Inagaki F."/>
            <person name="Takami H."/>
        </authorList>
    </citation>
    <scope>NUCLEOTIDE SEQUENCE</scope>
    <source>
        <strain evidence="1">Expedition CK06-06</strain>
    </source>
</reference>
<evidence type="ECO:0008006" key="2">
    <source>
        <dbReference type="Google" id="ProtNLM"/>
    </source>
</evidence>
<name>X1C5Z3_9ZZZZ</name>
<evidence type="ECO:0000313" key="1">
    <source>
        <dbReference type="EMBL" id="GAG88752.1"/>
    </source>
</evidence>
<organism evidence="1">
    <name type="scientific">marine sediment metagenome</name>
    <dbReference type="NCBI Taxonomy" id="412755"/>
    <lineage>
        <taxon>unclassified sequences</taxon>
        <taxon>metagenomes</taxon>
        <taxon>ecological metagenomes</taxon>
    </lineage>
</organism>
<feature type="non-terminal residue" evidence="1">
    <location>
        <position position="1"/>
    </location>
</feature>
<dbReference type="Gene3D" id="3.30.460.70">
    <property type="match status" value="1"/>
</dbReference>
<accession>X1C5Z3</accession>
<dbReference type="EMBL" id="BART01010425">
    <property type="protein sequence ID" value="GAG88752.1"/>
    <property type="molecule type" value="Genomic_DNA"/>
</dbReference>
<gene>
    <name evidence="1" type="ORF">S01H4_22672</name>
</gene>
<proteinExistence type="predicted"/>
<protein>
    <recommendedName>
        <fullName evidence="2">Agglutinin C-terminal domain-containing protein</fullName>
    </recommendedName>
</protein>